<gene>
    <name evidence="2" type="ORF">INT48_007845</name>
</gene>
<accession>A0A8H7VXW9</accession>
<reference evidence="2" key="1">
    <citation type="submission" date="2021-01" db="EMBL/GenBank/DDBJ databases">
        <title>Metabolic potential, ecology and presence of endohyphal bacteria is reflected in genomic diversity of Mucoromycotina.</title>
        <authorList>
            <person name="Muszewska A."/>
            <person name="Okrasinska A."/>
            <person name="Steczkiewicz K."/>
            <person name="Drgas O."/>
            <person name="Orlowska M."/>
            <person name="Perlinska-Lenart U."/>
            <person name="Aleksandrzak-Piekarczyk T."/>
            <person name="Szatraj K."/>
            <person name="Zielenkiewicz U."/>
            <person name="Pilsyk S."/>
            <person name="Malc E."/>
            <person name="Mieczkowski P."/>
            <person name="Kruszewska J.S."/>
            <person name="Biernat P."/>
            <person name="Pawlowska J."/>
        </authorList>
    </citation>
    <scope>NUCLEOTIDE SEQUENCE</scope>
    <source>
        <strain evidence="2">WA0000018081</strain>
    </source>
</reference>
<dbReference type="SUPFAM" id="SSF49764">
    <property type="entry name" value="HSP20-like chaperones"/>
    <property type="match status" value="1"/>
</dbReference>
<proteinExistence type="predicted"/>
<dbReference type="EMBL" id="JAEPRE010000032">
    <property type="protein sequence ID" value="KAG2235447.1"/>
    <property type="molecule type" value="Genomic_DNA"/>
</dbReference>
<dbReference type="PANTHER" id="PTHR13164">
    <property type="entry name" value="CALICYLIN BINDING PROTEIN"/>
    <property type="match status" value="1"/>
</dbReference>
<feature type="domain" description="CS" evidence="1">
    <location>
        <begin position="50"/>
        <end position="142"/>
    </location>
</feature>
<dbReference type="InterPro" id="IPR052289">
    <property type="entry name" value="Calcyclin-binding_UBL-bridge"/>
</dbReference>
<protein>
    <recommendedName>
        <fullName evidence="1">CS domain-containing protein</fullName>
    </recommendedName>
</protein>
<dbReference type="GO" id="GO:0005634">
    <property type="term" value="C:nucleus"/>
    <property type="evidence" value="ECO:0007669"/>
    <property type="project" value="TreeGrafter"/>
</dbReference>
<dbReference type="PANTHER" id="PTHR13164:SF3">
    <property type="entry name" value="CALCYCLIN-BINDING PROTEIN"/>
    <property type="match status" value="1"/>
</dbReference>
<comment type="caution">
    <text evidence="2">The sequence shown here is derived from an EMBL/GenBank/DDBJ whole genome shotgun (WGS) entry which is preliminary data.</text>
</comment>
<dbReference type="Proteomes" id="UP000613177">
    <property type="component" value="Unassembled WGS sequence"/>
</dbReference>
<evidence type="ECO:0000259" key="1">
    <source>
        <dbReference type="PROSITE" id="PS51203"/>
    </source>
</evidence>
<dbReference type="InterPro" id="IPR008978">
    <property type="entry name" value="HSP20-like_chaperone"/>
</dbReference>
<organism evidence="2 3">
    <name type="scientific">Thamnidium elegans</name>
    <dbReference type="NCBI Taxonomy" id="101142"/>
    <lineage>
        <taxon>Eukaryota</taxon>
        <taxon>Fungi</taxon>
        <taxon>Fungi incertae sedis</taxon>
        <taxon>Mucoromycota</taxon>
        <taxon>Mucoromycotina</taxon>
        <taxon>Mucoromycetes</taxon>
        <taxon>Mucorales</taxon>
        <taxon>Mucorineae</taxon>
        <taxon>Mucoraceae</taxon>
        <taxon>Thamnidium</taxon>
    </lineage>
</organism>
<name>A0A8H7VXW9_9FUNG</name>
<dbReference type="Gene3D" id="2.60.40.790">
    <property type="match status" value="1"/>
</dbReference>
<dbReference type="PROSITE" id="PS51203">
    <property type="entry name" value="CS"/>
    <property type="match status" value="1"/>
</dbReference>
<sequence length="183" mass="21427">MSEHHYQELYRLKSLTSLPSVQNVLDNLINERQVIREPIKRSKAQIQTLYITTGYAWGQSLTTVTLYVNFEGASELPKDKYSVKVLQRSLELNIYENKGANYNFKINQLCDFVVPEKTVLKKNKILIVLCKQNQDSDWPDLRMKTTQNTYNELERFEKTYEPIHQDNFQTPFIDSSGTCIHNT</sequence>
<dbReference type="InterPro" id="IPR007052">
    <property type="entry name" value="CS_dom"/>
</dbReference>
<dbReference type="AlphaFoldDB" id="A0A8H7VXW9"/>
<keyword evidence="3" id="KW-1185">Reference proteome</keyword>
<evidence type="ECO:0000313" key="2">
    <source>
        <dbReference type="EMBL" id="KAG2235447.1"/>
    </source>
</evidence>
<evidence type="ECO:0000313" key="3">
    <source>
        <dbReference type="Proteomes" id="UP000613177"/>
    </source>
</evidence>
<dbReference type="Pfam" id="PF04969">
    <property type="entry name" value="CS"/>
    <property type="match status" value="1"/>
</dbReference>